<dbReference type="PANTHER" id="PTHR42946:SF1">
    <property type="entry name" value="PHOSPHOGLUCOMUTASE (ALPHA-D-GLUCOSE-1,6-BISPHOSPHATE-DEPENDENT)"/>
    <property type="match status" value="1"/>
</dbReference>
<gene>
    <name evidence="6 13" type="primary">glmM</name>
    <name evidence="13" type="ORF">RZN69_14455</name>
</gene>
<dbReference type="Pfam" id="PF02879">
    <property type="entry name" value="PGM_PMM_II"/>
    <property type="match status" value="1"/>
</dbReference>
<feature type="active site" description="Phosphoserine intermediate" evidence="6">
    <location>
        <position position="104"/>
    </location>
</feature>
<evidence type="ECO:0000256" key="3">
    <source>
        <dbReference type="ARBA" id="ARBA00022723"/>
    </source>
</evidence>
<dbReference type="SUPFAM" id="SSF55957">
    <property type="entry name" value="Phosphoglucomutase, C-terminal domain"/>
    <property type="match status" value="1"/>
</dbReference>
<evidence type="ECO:0000256" key="8">
    <source>
        <dbReference type="RuleBase" id="RU004327"/>
    </source>
</evidence>
<feature type="binding site" evidence="6">
    <location>
        <position position="241"/>
    </location>
    <ligand>
        <name>Mg(2+)</name>
        <dbReference type="ChEBI" id="CHEBI:18420"/>
    </ligand>
</feature>
<evidence type="ECO:0000256" key="1">
    <source>
        <dbReference type="ARBA" id="ARBA00010231"/>
    </source>
</evidence>
<feature type="domain" description="Alpha-D-phosphohexomutase alpha/beta/alpha" evidence="12">
    <location>
        <begin position="259"/>
        <end position="366"/>
    </location>
</feature>
<evidence type="ECO:0000256" key="4">
    <source>
        <dbReference type="ARBA" id="ARBA00022842"/>
    </source>
</evidence>
<dbReference type="Proteomes" id="UP001304300">
    <property type="component" value="Chromosome"/>
</dbReference>
<evidence type="ECO:0000256" key="6">
    <source>
        <dbReference type="HAMAP-Rule" id="MF_01554"/>
    </source>
</evidence>
<dbReference type="InterPro" id="IPR050060">
    <property type="entry name" value="Phosphoglucosamine_mutase"/>
</dbReference>
<dbReference type="InterPro" id="IPR005846">
    <property type="entry name" value="A-D-PHexomutase_a/b/a-III"/>
</dbReference>
<dbReference type="Gene3D" id="3.40.120.10">
    <property type="entry name" value="Alpha-D-Glucose-1,6-Bisphosphate, subunit A, domain 3"/>
    <property type="match status" value="3"/>
</dbReference>
<comment type="PTM">
    <text evidence="6">Activated by phosphorylation.</text>
</comment>
<feature type="domain" description="Alpha-D-phosphohexomutase C-terminal" evidence="9">
    <location>
        <begin position="376"/>
        <end position="431"/>
    </location>
</feature>
<feature type="binding site" evidence="6">
    <location>
        <position position="243"/>
    </location>
    <ligand>
        <name>Mg(2+)</name>
        <dbReference type="ChEBI" id="CHEBI:18420"/>
    </ligand>
</feature>
<dbReference type="HAMAP" id="MF_01554_B">
    <property type="entry name" value="GlmM_B"/>
    <property type="match status" value="1"/>
</dbReference>
<dbReference type="Pfam" id="PF02880">
    <property type="entry name" value="PGM_PMM_III"/>
    <property type="match status" value="1"/>
</dbReference>
<dbReference type="KEGG" id="puo:RZN69_14455"/>
<dbReference type="InterPro" id="IPR036900">
    <property type="entry name" value="A-D-PHexomutase_C_sf"/>
</dbReference>
<evidence type="ECO:0000259" key="12">
    <source>
        <dbReference type="Pfam" id="PF02880"/>
    </source>
</evidence>
<organism evidence="13 14">
    <name type="scientific">Rubellicoccus peritrichatus</name>
    <dbReference type="NCBI Taxonomy" id="3080537"/>
    <lineage>
        <taxon>Bacteria</taxon>
        <taxon>Pseudomonadati</taxon>
        <taxon>Verrucomicrobiota</taxon>
        <taxon>Opitutia</taxon>
        <taxon>Puniceicoccales</taxon>
        <taxon>Cerasicoccaceae</taxon>
        <taxon>Rubellicoccus</taxon>
    </lineage>
</organism>
<protein>
    <recommendedName>
        <fullName evidence="6 8">Phosphoglucosamine mutase</fullName>
        <ecNumber evidence="6 8">5.4.2.10</ecNumber>
    </recommendedName>
</protein>
<dbReference type="PROSITE" id="PS00710">
    <property type="entry name" value="PGM_PMM"/>
    <property type="match status" value="1"/>
</dbReference>
<keyword evidence="3 6" id="KW-0479">Metal-binding</keyword>
<evidence type="ECO:0000259" key="10">
    <source>
        <dbReference type="Pfam" id="PF02878"/>
    </source>
</evidence>
<dbReference type="FunFam" id="3.40.120.10:FF:000001">
    <property type="entry name" value="Phosphoglucosamine mutase"/>
    <property type="match status" value="1"/>
</dbReference>
<dbReference type="PRINTS" id="PR00509">
    <property type="entry name" value="PGMPMM"/>
</dbReference>
<evidence type="ECO:0000313" key="13">
    <source>
        <dbReference type="EMBL" id="WOO39823.1"/>
    </source>
</evidence>
<evidence type="ECO:0000256" key="2">
    <source>
        <dbReference type="ARBA" id="ARBA00022553"/>
    </source>
</evidence>
<dbReference type="GO" id="GO:0005829">
    <property type="term" value="C:cytosol"/>
    <property type="evidence" value="ECO:0007669"/>
    <property type="project" value="TreeGrafter"/>
</dbReference>
<feature type="binding site" evidence="6">
    <location>
        <position position="245"/>
    </location>
    <ligand>
        <name>Mg(2+)</name>
        <dbReference type="ChEBI" id="CHEBI:18420"/>
    </ligand>
</feature>
<reference evidence="13 14" key="1">
    <citation type="submission" date="2023-10" db="EMBL/GenBank/DDBJ databases">
        <title>Rubellicoccus peritrichatus gen. nov., sp. nov., isolated from an algae of coral reef tank.</title>
        <authorList>
            <person name="Luo J."/>
        </authorList>
    </citation>
    <scope>NUCLEOTIDE SEQUENCE [LARGE SCALE GENOMIC DNA]</scope>
    <source>
        <strain evidence="13 14">CR14</strain>
    </source>
</reference>
<dbReference type="AlphaFoldDB" id="A0AAQ3LAB9"/>
<feature type="domain" description="Alpha-D-phosphohexomutase alpha/beta/alpha" evidence="10">
    <location>
        <begin position="3"/>
        <end position="139"/>
    </location>
</feature>
<comment type="function">
    <text evidence="6 8">Catalyzes the conversion of glucosamine-6-phosphate to glucosamine-1-phosphate.</text>
</comment>
<dbReference type="InterPro" id="IPR016066">
    <property type="entry name" value="A-D-PHexomutase_CS"/>
</dbReference>
<name>A0AAQ3LAB9_9BACT</name>
<dbReference type="InterPro" id="IPR005841">
    <property type="entry name" value="Alpha-D-phosphohexomutase_SF"/>
</dbReference>
<dbReference type="InterPro" id="IPR005843">
    <property type="entry name" value="A-D-PHexomutase_C"/>
</dbReference>
<dbReference type="InterPro" id="IPR006352">
    <property type="entry name" value="GlmM_bact"/>
</dbReference>
<comment type="cofactor">
    <cofactor evidence="6">
        <name>Mg(2+)</name>
        <dbReference type="ChEBI" id="CHEBI:18420"/>
    </cofactor>
    <text evidence="6">Binds 1 Mg(2+) ion per subunit.</text>
</comment>
<dbReference type="GO" id="GO:0009252">
    <property type="term" value="P:peptidoglycan biosynthetic process"/>
    <property type="evidence" value="ECO:0007669"/>
    <property type="project" value="TreeGrafter"/>
</dbReference>
<feature type="domain" description="Alpha-D-phosphohexomutase alpha/beta/alpha" evidence="11">
    <location>
        <begin position="159"/>
        <end position="254"/>
    </location>
</feature>
<comment type="similarity">
    <text evidence="1 6 7">Belongs to the phosphohexose mutase family.</text>
</comment>
<dbReference type="Pfam" id="PF00408">
    <property type="entry name" value="PGM_PMM_IV"/>
    <property type="match status" value="1"/>
</dbReference>
<sequence>MSRRYFGTDGIRGAVGGDLMNVDFLRRVGYALADFLIKHNHAKPVTAVIGRDTRASGEAFEKAICEGLCVAGVHVIRLGVVPTPAVSMSTRDLRADLGIVLTASHNPSSDNGLKLFDNRGLKFASDAEAAIEDFIDKQEVPDDVVHVECAYDHDSSGHYVNFQKSLMHQNCLKDWKIVLDTANGAAFKTSPAVFKHFGADLLQIGAEPDGENINQNVGSECPEQLAELVIAENARLGIAHDGDADRAVFCDEKGFILSGEEVMGAIALDLIERDKLNHNTLVTTVHSNLGLDHALNAVGGKTIRTAVGDRNILHAMLEGEYTFGGESSGHYLFFEQSKSGDGLLAAIRIVELMLRTGKPLSELRKAVRLFPQATKNIHVSEKLPLESCDALSAAIARIEQKFGNSGRVLVRYSGTEPQLRLLVEAEDDSLIAPAINELEGAVRADLPIDK</sequence>
<keyword evidence="14" id="KW-1185">Reference proteome</keyword>
<evidence type="ECO:0000256" key="7">
    <source>
        <dbReference type="RuleBase" id="RU004326"/>
    </source>
</evidence>
<dbReference type="GO" id="GO:0005975">
    <property type="term" value="P:carbohydrate metabolic process"/>
    <property type="evidence" value="ECO:0007669"/>
    <property type="project" value="InterPro"/>
</dbReference>
<proteinExistence type="inferred from homology"/>
<keyword evidence="5 6" id="KW-0413">Isomerase</keyword>
<dbReference type="GO" id="GO:0000287">
    <property type="term" value="F:magnesium ion binding"/>
    <property type="evidence" value="ECO:0007669"/>
    <property type="project" value="UniProtKB-UniRule"/>
</dbReference>
<dbReference type="EC" id="5.4.2.10" evidence="6 8"/>
<evidence type="ECO:0000259" key="11">
    <source>
        <dbReference type="Pfam" id="PF02879"/>
    </source>
</evidence>
<dbReference type="InterPro" id="IPR005845">
    <property type="entry name" value="A-D-PHexomutase_a/b/a-II"/>
</dbReference>
<keyword evidence="4 6" id="KW-0460">Magnesium</keyword>
<dbReference type="GO" id="GO:0008966">
    <property type="term" value="F:phosphoglucosamine mutase activity"/>
    <property type="evidence" value="ECO:0007669"/>
    <property type="project" value="UniProtKB-UniRule"/>
</dbReference>
<dbReference type="PANTHER" id="PTHR42946">
    <property type="entry name" value="PHOSPHOHEXOSE MUTASE"/>
    <property type="match status" value="1"/>
</dbReference>
<feature type="binding site" description="via phosphate group" evidence="6">
    <location>
        <position position="104"/>
    </location>
    <ligand>
        <name>Mg(2+)</name>
        <dbReference type="ChEBI" id="CHEBI:18420"/>
    </ligand>
</feature>
<evidence type="ECO:0000313" key="14">
    <source>
        <dbReference type="Proteomes" id="UP001304300"/>
    </source>
</evidence>
<feature type="modified residue" description="Phosphoserine" evidence="6">
    <location>
        <position position="104"/>
    </location>
</feature>
<dbReference type="InterPro" id="IPR016055">
    <property type="entry name" value="A-D-PHexomutase_a/b/a-I/II/III"/>
</dbReference>
<dbReference type="Pfam" id="PF02878">
    <property type="entry name" value="PGM_PMM_I"/>
    <property type="match status" value="1"/>
</dbReference>
<dbReference type="Gene3D" id="3.30.310.50">
    <property type="entry name" value="Alpha-D-phosphohexomutase, C-terminal domain"/>
    <property type="match status" value="1"/>
</dbReference>
<accession>A0AAQ3LAB9</accession>
<dbReference type="GO" id="GO:0004615">
    <property type="term" value="F:phosphomannomutase activity"/>
    <property type="evidence" value="ECO:0007669"/>
    <property type="project" value="TreeGrafter"/>
</dbReference>
<comment type="catalytic activity">
    <reaction evidence="6 8">
        <text>alpha-D-glucosamine 1-phosphate = D-glucosamine 6-phosphate</text>
        <dbReference type="Rhea" id="RHEA:23424"/>
        <dbReference type="ChEBI" id="CHEBI:58516"/>
        <dbReference type="ChEBI" id="CHEBI:58725"/>
        <dbReference type="EC" id="5.4.2.10"/>
    </reaction>
</comment>
<dbReference type="GO" id="GO:0006048">
    <property type="term" value="P:UDP-N-acetylglucosamine biosynthetic process"/>
    <property type="evidence" value="ECO:0007669"/>
    <property type="project" value="TreeGrafter"/>
</dbReference>
<evidence type="ECO:0000259" key="9">
    <source>
        <dbReference type="Pfam" id="PF00408"/>
    </source>
</evidence>
<evidence type="ECO:0000256" key="5">
    <source>
        <dbReference type="ARBA" id="ARBA00023235"/>
    </source>
</evidence>
<dbReference type="FunFam" id="3.40.120.10:FF:000003">
    <property type="entry name" value="Phosphoglucosamine mutase"/>
    <property type="match status" value="1"/>
</dbReference>
<dbReference type="SUPFAM" id="SSF53738">
    <property type="entry name" value="Phosphoglucomutase, first 3 domains"/>
    <property type="match status" value="3"/>
</dbReference>
<keyword evidence="2 6" id="KW-0597">Phosphoprotein</keyword>
<dbReference type="NCBIfam" id="TIGR01455">
    <property type="entry name" value="glmM"/>
    <property type="match status" value="1"/>
</dbReference>
<dbReference type="RefSeq" id="WP_317831846.1">
    <property type="nucleotide sequence ID" value="NZ_CP136920.1"/>
</dbReference>
<dbReference type="InterPro" id="IPR005844">
    <property type="entry name" value="A-D-PHexomutase_a/b/a-I"/>
</dbReference>
<dbReference type="EMBL" id="CP136920">
    <property type="protein sequence ID" value="WOO39823.1"/>
    <property type="molecule type" value="Genomic_DNA"/>
</dbReference>